<protein>
    <submittedName>
        <fullName evidence="4">Ig-like domain-containing protein</fullName>
    </submittedName>
</protein>
<feature type="transmembrane region" description="Helical" evidence="2">
    <location>
        <begin position="684"/>
        <end position="705"/>
    </location>
</feature>
<sequence length="1059" mass="114454">MTVSLTVPTRKILLAKESSSSTGGTTLPTSPVSPALTLLPSLGLAAVGRRSTNWCGSILPDGSYRDKVQGESTLGPSQNWRVQPRDAHHLIRFRLRELHTSTFQVYEYLSYKRHFRRLYRSFLIVDKWFSELVPYNLVIRHHRYCALELHLAKRRGLAQRVVRQHLGQLHAVTKADILNQSRQLNQRICSSCREKTFHDSYISAGEMQIHIAGTNDNAELNYEFYFDHIPIVQSGMNNVCSKLKLQSQSQPPVTETTTGQRLVHVKQTVLRSDSDCHTESPQCCQRRPSFRGTKLQVSVNFTNSTGRLVLVADDSVTSVQCNSTASQLEWTRHNEPVAVVAEWTEGFTATLEQLSWIQDGSFLCPTYKPGANGRSWISSVPLVTDSTSQVFYCQFTASPPAGKDLIVQVLLPLTGQSVEQLCSYMSNALFVQPHLSLIVSAVNGSDEKQVTSLCDGDMPGILAAGSKSECSQAAQSQSISSLITCTESCSTRRASLARRSDGWPMLRSWCGKTVLAVPVDSCPSDRSMADSSSWRAIGPDQIGSSLSVGPGNSQTDCTFRVDAASVVRVARRLLGTGMGKIGLERACWRLGVTMRHFRTACGLNLAWVSVSQWDSVAEAIVHRRKEVCGNASFSLSLITVGTQRAQGQRTECGPALLLTFSLSACACEAAELKTEAGGRAAREFGFAFAVAAAAAAAAAVAAVAAAGCHRCNSTDCSSSATRISEAAADSVTVAAWGAALLFLSAGIAWLLLGSWVRTRVRQLNSRNGVGAYKDSFGSNPANHAQHWQQGAIVSGVMSAYADDDRYVGNATACAPAIFCADPTVQLAVLTGLLAFILILLITILILAILLCKYCQCCCFSKTQSHTENNNGDSNQQAGAVFELSDDIFGHLPQPSTLRPDCDASSFANSYTEVASPAAQLGPGVDLQRGVPMPAVQSQAQRSDTFVVLQLHIQIGMSQQSPDAVQMTLLSCQHQRCESFIILQIGIGAQLQQQSQRLQPAVISAVRPLGTDLALMSPAEASRSLAALRESSASPFESNVDEAQTEPFGLHDGEGFVLVQ</sequence>
<evidence type="ECO:0000256" key="1">
    <source>
        <dbReference type="SAM" id="MobiDB-lite"/>
    </source>
</evidence>
<feature type="region of interest" description="Disordered" evidence="1">
    <location>
        <begin position="1034"/>
        <end position="1053"/>
    </location>
</feature>
<evidence type="ECO:0000313" key="4">
    <source>
        <dbReference type="WBParaSite" id="maker-uti_cns_0014448-snap-gene-0.2-mRNA-1"/>
    </source>
</evidence>
<keyword evidence="3" id="KW-1185">Reference proteome</keyword>
<dbReference type="Proteomes" id="UP000095280">
    <property type="component" value="Unplaced"/>
</dbReference>
<reference evidence="4" key="1">
    <citation type="submission" date="2016-11" db="UniProtKB">
        <authorList>
            <consortium name="WormBaseParasite"/>
        </authorList>
    </citation>
    <scope>IDENTIFICATION</scope>
</reference>
<proteinExistence type="predicted"/>
<accession>A0A1I8IPF0</accession>
<dbReference type="AlphaFoldDB" id="A0A1I8IPF0"/>
<dbReference type="WBParaSite" id="maker-uti_cns_0014448-snap-gene-0.2-mRNA-1">
    <property type="protein sequence ID" value="maker-uti_cns_0014448-snap-gene-0.2-mRNA-1"/>
    <property type="gene ID" value="maker-uti_cns_0014448-snap-gene-0.2"/>
</dbReference>
<evidence type="ECO:0000256" key="2">
    <source>
        <dbReference type="SAM" id="Phobius"/>
    </source>
</evidence>
<keyword evidence="2" id="KW-0472">Membrane</keyword>
<feature type="transmembrane region" description="Helical" evidence="2">
    <location>
        <begin position="733"/>
        <end position="756"/>
    </location>
</feature>
<evidence type="ECO:0000313" key="3">
    <source>
        <dbReference type="Proteomes" id="UP000095280"/>
    </source>
</evidence>
<organism evidence="3 4">
    <name type="scientific">Macrostomum lignano</name>
    <dbReference type="NCBI Taxonomy" id="282301"/>
    <lineage>
        <taxon>Eukaryota</taxon>
        <taxon>Metazoa</taxon>
        <taxon>Spiralia</taxon>
        <taxon>Lophotrochozoa</taxon>
        <taxon>Platyhelminthes</taxon>
        <taxon>Rhabditophora</taxon>
        <taxon>Macrostomorpha</taxon>
        <taxon>Macrostomida</taxon>
        <taxon>Macrostomidae</taxon>
        <taxon>Macrostomum</taxon>
    </lineage>
</organism>
<keyword evidence="2" id="KW-1133">Transmembrane helix</keyword>
<keyword evidence="2" id="KW-0812">Transmembrane</keyword>
<feature type="transmembrane region" description="Helical" evidence="2">
    <location>
        <begin position="826"/>
        <end position="850"/>
    </location>
</feature>
<name>A0A1I8IPF0_9PLAT</name>